<sequence>MHYSWIKYEHEPCVYKKKSSKQDTVADSTIEAEYIAASSAAKQVVWIKKFISELGIVPSIVDPIGLYCDNNGAVAQAKEPRSHQRSKHILRRYHLIREIIDGGDVKICRVPTLDNIADPLTKPFAQQKHDGHTRSMGIRDVRLEIVDSGDHFPRTQPRPLLRDAFMLALMDISRKRHVTYKFPVVCLDPIQQLMKLMDHDSLEGFRKDHGLILSFVTVLSKDQHDALFTLLQFYDPPLRCFTIQDYILVPTLEEVSNFLRVPIKPQLLFYSSEFLPDLSMVASATYLGKSVLKSNMCQKGGVCGFHLSFLVGEAKKKLEEGDQRGFNAVLAFCVYGIVLFPNVAKFVDVDAIRLFVLGNPVPTLLGDFFYSERSLILRTRQVGRRG</sequence>
<evidence type="ECO:0000259" key="1">
    <source>
        <dbReference type="Pfam" id="PF24924"/>
    </source>
</evidence>
<dbReference type="Pfam" id="PF24924">
    <property type="entry name" value="DUF7745"/>
    <property type="match status" value="1"/>
</dbReference>
<protein>
    <recommendedName>
        <fullName evidence="1">DUF7745 domain-containing protein</fullName>
    </recommendedName>
</protein>
<dbReference type="PANTHER" id="PTHR48154">
    <property type="entry name" value="PROTEIN, PUTATIVE-RELATED"/>
    <property type="match status" value="1"/>
</dbReference>
<dbReference type="CDD" id="cd09272">
    <property type="entry name" value="RNase_HI_RT_Ty1"/>
    <property type="match status" value="1"/>
</dbReference>
<gene>
    <name evidence="2" type="ORF">KIW84_051519</name>
</gene>
<dbReference type="Proteomes" id="UP001058974">
    <property type="component" value="Chromosome 5"/>
</dbReference>
<dbReference type="InterPro" id="IPR056647">
    <property type="entry name" value="DUF7745"/>
</dbReference>
<accession>A0A9D4WMP4</accession>
<keyword evidence="3" id="KW-1185">Reference proteome</keyword>
<organism evidence="2 3">
    <name type="scientific">Pisum sativum</name>
    <name type="common">Garden pea</name>
    <name type="synonym">Lathyrus oleraceus</name>
    <dbReference type="NCBI Taxonomy" id="3888"/>
    <lineage>
        <taxon>Eukaryota</taxon>
        <taxon>Viridiplantae</taxon>
        <taxon>Streptophyta</taxon>
        <taxon>Embryophyta</taxon>
        <taxon>Tracheophyta</taxon>
        <taxon>Spermatophyta</taxon>
        <taxon>Magnoliopsida</taxon>
        <taxon>eudicotyledons</taxon>
        <taxon>Gunneridae</taxon>
        <taxon>Pentapetalae</taxon>
        <taxon>rosids</taxon>
        <taxon>fabids</taxon>
        <taxon>Fabales</taxon>
        <taxon>Fabaceae</taxon>
        <taxon>Papilionoideae</taxon>
        <taxon>50 kb inversion clade</taxon>
        <taxon>NPAAA clade</taxon>
        <taxon>Hologalegina</taxon>
        <taxon>IRL clade</taxon>
        <taxon>Fabeae</taxon>
        <taxon>Lathyrus</taxon>
    </lineage>
</organism>
<reference evidence="2 3" key="1">
    <citation type="journal article" date="2022" name="Nat. Genet.">
        <title>Improved pea reference genome and pan-genome highlight genomic features and evolutionary characteristics.</title>
        <authorList>
            <person name="Yang T."/>
            <person name="Liu R."/>
            <person name="Luo Y."/>
            <person name="Hu S."/>
            <person name="Wang D."/>
            <person name="Wang C."/>
            <person name="Pandey M.K."/>
            <person name="Ge S."/>
            <person name="Xu Q."/>
            <person name="Li N."/>
            <person name="Li G."/>
            <person name="Huang Y."/>
            <person name="Saxena R.K."/>
            <person name="Ji Y."/>
            <person name="Li M."/>
            <person name="Yan X."/>
            <person name="He Y."/>
            <person name="Liu Y."/>
            <person name="Wang X."/>
            <person name="Xiang C."/>
            <person name="Varshney R.K."/>
            <person name="Ding H."/>
            <person name="Gao S."/>
            <person name="Zong X."/>
        </authorList>
    </citation>
    <scope>NUCLEOTIDE SEQUENCE [LARGE SCALE GENOMIC DNA]</scope>
    <source>
        <strain evidence="2 3">cv. Zhongwan 6</strain>
    </source>
</reference>
<dbReference type="PANTHER" id="PTHR48154:SF1">
    <property type="entry name" value="PROTEIN, PUTATIVE-RELATED"/>
    <property type="match status" value="1"/>
</dbReference>
<dbReference type="EMBL" id="JAMSHJ010000005">
    <property type="protein sequence ID" value="KAI5404387.1"/>
    <property type="molecule type" value="Genomic_DNA"/>
</dbReference>
<proteinExistence type="predicted"/>
<comment type="caution">
    <text evidence="2">The sequence shown here is derived from an EMBL/GenBank/DDBJ whole genome shotgun (WGS) entry which is preliminary data.</text>
</comment>
<dbReference type="Gramene" id="Psat05G0151900-T1">
    <property type="protein sequence ID" value="KAI5404387.1"/>
    <property type="gene ID" value="KIW84_051519"/>
</dbReference>
<name>A0A9D4WMP4_PEA</name>
<evidence type="ECO:0000313" key="2">
    <source>
        <dbReference type="EMBL" id="KAI5404387.1"/>
    </source>
</evidence>
<dbReference type="AlphaFoldDB" id="A0A9D4WMP4"/>
<evidence type="ECO:0000313" key="3">
    <source>
        <dbReference type="Proteomes" id="UP001058974"/>
    </source>
</evidence>
<feature type="domain" description="DUF7745" evidence="1">
    <location>
        <begin position="191"/>
        <end position="371"/>
    </location>
</feature>